<dbReference type="Proteomes" id="UP000006039">
    <property type="component" value="Unassembled WGS sequence"/>
</dbReference>
<dbReference type="EnsemblFungi" id="EJT74554">
    <property type="protein sequence ID" value="EJT74554"/>
    <property type="gene ID" value="GGTG_08394"/>
</dbReference>
<sequence length="131" mass="13837">MSWQAYVDSSLVGTGHIEKAAIISAAGDSEWATSAGFKLEPTEMKAIADILSDASGARDRAYSEGLYIAKQRYVMANADENTIYARHGRSGICIAKSQQAILVGLHNEGQIAGNASAAIGALVDYLKPLGY</sequence>
<dbReference type="InterPro" id="IPR005455">
    <property type="entry name" value="PFN_euk"/>
</dbReference>
<dbReference type="GO" id="GO:0051285">
    <property type="term" value="C:cell cortex of cell tip"/>
    <property type="evidence" value="ECO:0007669"/>
    <property type="project" value="EnsemblFungi"/>
</dbReference>
<dbReference type="STRING" id="644352.J3P4F7"/>
<evidence type="ECO:0000256" key="6">
    <source>
        <dbReference type="RuleBase" id="RU003908"/>
    </source>
</evidence>
<dbReference type="InterPro" id="IPR048278">
    <property type="entry name" value="PFN"/>
</dbReference>
<dbReference type="SUPFAM" id="SSF55770">
    <property type="entry name" value="Profilin (actin-binding protein)"/>
    <property type="match status" value="1"/>
</dbReference>
<dbReference type="HOGENOM" id="CLU_120772_1_1_1"/>
<dbReference type="SMART" id="SM00392">
    <property type="entry name" value="PROF"/>
    <property type="match status" value="1"/>
</dbReference>
<dbReference type="FunCoup" id="J3P4F7">
    <property type="interactions" value="265"/>
</dbReference>
<dbReference type="CDD" id="cd00148">
    <property type="entry name" value="PROF"/>
    <property type="match status" value="1"/>
</dbReference>
<gene>
    <name evidence="9" type="primary">20348852</name>
    <name evidence="8" type="ORF">GGTG_08394</name>
</gene>
<reference evidence="9" key="4">
    <citation type="journal article" date="2015" name="G3 (Bethesda)">
        <title>Genome sequences of three phytopathogenic species of the Magnaporthaceae family of fungi.</title>
        <authorList>
            <person name="Okagaki L.H."/>
            <person name="Nunes C.C."/>
            <person name="Sailsbery J."/>
            <person name="Clay B."/>
            <person name="Brown D."/>
            <person name="John T."/>
            <person name="Oh Y."/>
            <person name="Young N."/>
            <person name="Fitzgerald M."/>
            <person name="Haas B.J."/>
            <person name="Zeng Q."/>
            <person name="Young S."/>
            <person name="Adiconis X."/>
            <person name="Fan L."/>
            <person name="Levin J.Z."/>
            <person name="Mitchell T.K."/>
            <person name="Okubara P.A."/>
            <person name="Farman M.L."/>
            <person name="Kohn L.M."/>
            <person name="Birren B."/>
            <person name="Ma L.-J."/>
            <person name="Dean R.A."/>
        </authorList>
    </citation>
    <scope>NUCLEOTIDE SEQUENCE</scope>
    <source>
        <strain evidence="9">R3-111a-1</strain>
    </source>
</reference>
<keyword evidence="4 7" id="KW-0009">Actin-binding</keyword>
<dbReference type="EMBL" id="GL385398">
    <property type="protein sequence ID" value="EJT74554.1"/>
    <property type="molecule type" value="Genomic_DNA"/>
</dbReference>
<comment type="function">
    <text evidence="6">Binds to actin and affects the structure of the cytoskeleton. At high concentrations, profilin prevents the polymerization of actin, whereas it enhances it at low concentrations.</text>
</comment>
<dbReference type="GO" id="GO:0003785">
    <property type="term" value="F:actin monomer binding"/>
    <property type="evidence" value="ECO:0007669"/>
    <property type="project" value="EnsemblFungi"/>
</dbReference>
<dbReference type="GO" id="GO:0030041">
    <property type="term" value="P:actin filament polymerization"/>
    <property type="evidence" value="ECO:0007669"/>
    <property type="project" value="EnsemblFungi"/>
</dbReference>
<evidence type="ECO:0000256" key="5">
    <source>
        <dbReference type="ARBA" id="ARBA00023212"/>
    </source>
</evidence>
<dbReference type="GO" id="GO:0043332">
    <property type="term" value="C:mating projection tip"/>
    <property type="evidence" value="ECO:0007669"/>
    <property type="project" value="EnsemblFungi"/>
</dbReference>
<reference evidence="8" key="2">
    <citation type="submission" date="2010-07" db="EMBL/GenBank/DDBJ databases">
        <authorList>
            <consortium name="The Broad Institute Genome Sequencing Platform"/>
            <consortium name="Broad Institute Genome Sequencing Center for Infectious Disease"/>
            <person name="Ma L.-J."/>
            <person name="Dead R."/>
            <person name="Young S."/>
            <person name="Zeng Q."/>
            <person name="Koehrsen M."/>
            <person name="Alvarado L."/>
            <person name="Berlin A."/>
            <person name="Chapman S.B."/>
            <person name="Chen Z."/>
            <person name="Freedman E."/>
            <person name="Gellesch M."/>
            <person name="Goldberg J."/>
            <person name="Griggs A."/>
            <person name="Gujja S."/>
            <person name="Heilman E.R."/>
            <person name="Heiman D."/>
            <person name="Hepburn T."/>
            <person name="Howarth C."/>
            <person name="Jen D."/>
            <person name="Larson L."/>
            <person name="Mehta T."/>
            <person name="Neiman D."/>
            <person name="Pearson M."/>
            <person name="Roberts A."/>
            <person name="Saif S."/>
            <person name="Shea T."/>
            <person name="Shenoy N."/>
            <person name="Sisk P."/>
            <person name="Stolte C."/>
            <person name="Sykes S."/>
            <person name="Walk T."/>
            <person name="White J."/>
            <person name="Yandava C."/>
            <person name="Haas B."/>
            <person name="Nusbaum C."/>
            <person name="Birren B."/>
        </authorList>
    </citation>
    <scope>NUCLEOTIDE SEQUENCE</scope>
    <source>
        <strain evidence="8">R3-111a-1</strain>
    </source>
</reference>
<accession>J3P4F7</accession>
<keyword evidence="3" id="KW-0963">Cytoplasm</keyword>
<dbReference type="GO" id="GO:0031097">
    <property type="term" value="C:medial cortex"/>
    <property type="evidence" value="ECO:0007669"/>
    <property type="project" value="EnsemblFungi"/>
</dbReference>
<protein>
    <recommendedName>
        <fullName evidence="7">Profilin</fullName>
    </recommendedName>
</protein>
<dbReference type="Gene3D" id="3.30.450.30">
    <property type="entry name" value="Dynein light chain 2a, cytoplasmic"/>
    <property type="match status" value="1"/>
</dbReference>
<dbReference type="GO" id="GO:0005856">
    <property type="term" value="C:cytoskeleton"/>
    <property type="evidence" value="ECO:0007669"/>
    <property type="project" value="UniProtKB-SubCell"/>
</dbReference>
<dbReference type="InterPro" id="IPR036140">
    <property type="entry name" value="PFN_sf"/>
</dbReference>
<dbReference type="InterPro" id="IPR027310">
    <property type="entry name" value="Profilin_CS"/>
</dbReference>
<evidence type="ECO:0000256" key="1">
    <source>
        <dbReference type="ARBA" id="ARBA00004245"/>
    </source>
</evidence>
<keyword evidence="10" id="KW-1185">Reference proteome</keyword>
<dbReference type="VEuPathDB" id="FungiDB:GGTG_08394"/>
<dbReference type="GO" id="GO:0044396">
    <property type="term" value="P:actin cortical patch organization"/>
    <property type="evidence" value="ECO:0007669"/>
    <property type="project" value="EnsemblFungi"/>
</dbReference>
<reference evidence="9" key="5">
    <citation type="submission" date="2018-04" db="UniProtKB">
        <authorList>
            <consortium name="EnsemblFungi"/>
        </authorList>
    </citation>
    <scope>IDENTIFICATION</scope>
    <source>
        <strain evidence="9">R3-111a-1</strain>
    </source>
</reference>
<reference evidence="8" key="3">
    <citation type="submission" date="2010-09" db="EMBL/GenBank/DDBJ databases">
        <title>Annotation of Gaeumannomyces graminis var. tritici R3-111a-1.</title>
        <authorList>
            <consortium name="The Broad Institute Genome Sequencing Platform"/>
            <person name="Ma L.-J."/>
            <person name="Dead R."/>
            <person name="Young S.K."/>
            <person name="Zeng Q."/>
            <person name="Gargeya S."/>
            <person name="Fitzgerald M."/>
            <person name="Haas B."/>
            <person name="Abouelleil A."/>
            <person name="Alvarado L."/>
            <person name="Arachchi H.M."/>
            <person name="Berlin A."/>
            <person name="Brown A."/>
            <person name="Chapman S.B."/>
            <person name="Chen Z."/>
            <person name="Dunbar C."/>
            <person name="Freedman E."/>
            <person name="Gearin G."/>
            <person name="Gellesch M."/>
            <person name="Goldberg J."/>
            <person name="Griggs A."/>
            <person name="Gujja S."/>
            <person name="Heiman D."/>
            <person name="Howarth C."/>
            <person name="Larson L."/>
            <person name="Lui A."/>
            <person name="MacDonald P.J.P."/>
            <person name="Mehta T."/>
            <person name="Montmayeur A."/>
            <person name="Murphy C."/>
            <person name="Neiman D."/>
            <person name="Pearson M."/>
            <person name="Priest M."/>
            <person name="Roberts A."/>
            <person name="Saif S."/>
            <person name="Shea T."/>
            <person name="Shenoy N."/>
            <person name="Sisk P."/>
            <person name="Stolte C."/>
            <person name="Sykes S."/>
            <person name="Yandava C."/>
            <person name="Wortman J."/>
            <person name="Nusbaum C."/>
            <person name="Birren B."/>
        </authorList>
    </citation>
    <scope>NUCLEOTIDE SEQUENCE</scope>
    <source>
        <strain evidence="8">R3-111a-1</strain>
    </source>
</reference>
<dbReference type="AlphaFoldDB" id="J3P4F7"/>
<comment type="subunit">
    <text evidence="6">Occurs in many kinds of cells as a complex with monomeric actin in a 1:1 ratio.</text>
</comment>
<evidence type="ECO:0000313" key="8">
    <source>
        <dbReference type="EMBL" id="EJT74554.1"/>
    </source>
</evidence>
<proteinExistence type="inferred from homology"/>
<dbReference type="PROSITE" id="PS00414">
    <property type="entry name" value="PROFILIN"/>
    <property type="match status" value="1"/>
</dbReference>
<dbReference type="Pfam" id="PF00235">
    <property type="entry name" value="Profilin"/>
    <property type="match status" value="1"/>
</dbReference>
<dbReference type="RefSeq" id="XP_009224498.1">
    <property type="nucleotide sequence ID" value="XM_009226234.1"/>
</dbReference>
<dbReference type="GO" id="GO:0000755">
    <property type="term" value="P:cytogamy"/>
    <property type="evidence" value="ECO:0007669"/>
    <property type="project" value="EnsemblFungi"/>
</dbReference>
<keyword evidence="5 6" id="KW-0206">Cytoskeleton</keyword>
<dbReference type="PANTHER" id="PTHR11604">
    <property type="entry name" value="PROFILIN"/>
    <property type="match status" value="1"/>
</dbReference>
<dbReference type="eggNOG" id="KOG1755">
    <property type="taxonomic scope" value="Eukaryota"/>
</dbReference>
<dbReference type="PANTHER" id="PTHR11604:SF0">
    <property type="entry name" value="PROFILIN"/>
    <property type="match status" value="1"/>
</dbReference>
<reference evidence="10" key="1">
    <citation type="submission" date="2010-07" db="EMBL/GenBank/DDBJ databases">
        <title>The genome sequence of Gaeumannomyces graminis var. tritici strain R3-111a-1.</title>
        <authorList>
            <consortium name="The Broad Institute Genome Sequencing Platform"/>
            <person name="Ma L.-J."/>
            <person name="Dead R."/>
            <person name="Young S."/>
            <person name="Zeng Q."/>
            <person name="Koehrsen M."/>
            <person name="Alvarado L."/>
            <person name="Berlin A."/>
            <person name="Chapman S.B."/>
            <person name="Chen Z."/>
            <person name="Freedman E."/>
            <person name="Gellesch M."/>
            <person name="Goldberg J."/>
            <person name="Griggs A."/>
            <person name="Gujja S."/>
            <person name="Heilman E.R."/>
            <person name="Heiman D."/>
            <person name="Hepburn T."/>
            <person name="Howarth C."/>
            <person name="Jen D."/>
            <person name="Larson L."/>
            <person name="Mehta T."/>
            <person name="Neiman D."/>
            <person name="Pearson M."/>
            <person name="Roberts A."/>
            <person name="Saif S."/>
            <person name="Shea T."/>
            <person name="Shenoy N."/>
            <person name="Sisk P."/>
            <person name="Stolte C."/>
            <person name="Sykes S."/>
            <person name="Walk T."/>
            <person name="White J."/>
            <person name="Yandava C."/>
            <person name="Haas B."/>
            <person name="Nusbaum C."/>
            <person name="Birren B."/>
        </authorList>
    </citation>
    <scope>NUCLEOTIDE SEQUENCE [LARGE SCALE GENOMIC DNA]</scope>
    <source>
        <strain evidence="10">R3-111a-1</strain>
    </source>
</reference>
<name>J3P4F7_GAET3</name>
<comment type="subcellular location">
    <subcellularLocation>
        <location evidence="1">Cytoplasm</location>
        <location evidence="1">Cytoskeleton</location>
    </subcellularLocation>
</comment>
<evidence type="ECO:0000256" key="7">
    <source>
        <dbReference type="RuleBase" id="RU003909"/>
    </source>
</evidence>
<evidence type="ECO:0000313" key="10">
    <source>
        <dbReference type="Proteomes" id="UP000006039"/>
    </source>
</evidence>
<dbReference type="PRINTS" id="PR01640">
    <property type="entry name" value="PROFILINPLNT"/>
</dbReference>
<evidence type="ECO:0000256" key="3">
    <source>
        <dbReference type="ARBA" id="ARBA00022490"/>
    </source>
</evidence>
<evidence type="ECO:0000256" key="2">
    <source>
        <dbReference type="ARBA" id="ARBA00010058"/>
    </source>
</evidence>
<evidence type="ECO:0000256" key="4">
    <source>
        <dbReference type="ARBA" id="ARBA00023203"/>
    </source>
</evidence>
<dbReference type="PRINTS" id="PR00392">
    <property type="entry name" value="PROFILIN"/>
</dbReference>
<evidence type="ECO:0000313" key="9">
    <source>
        <dbReference type="EnsemblFungi" id="EJT74554"/>
    </source>
</evidence>
<dbReference type="GO" id="GO:1903475">
    <property type="term" value="P:mitotic actomyosin contractile ring assembly"/>
    <property type="evidence" value="ECO:0007669"/>
    <property type="project" value="EnsemblFungi"/>
</dbReference>
<dbReference type="OrthoDB" id="421374at2759"/>
<dbReference type="GeneID" id="20348852"/>
<organism evidence="8">
    <name type="scientific">Gaeumannomyces tritici (strain R3-111a-1)</name>
    <name type="common">Wheat and barley take-all root rot fungus</name>
    <name type="synonym">Gaeumannomyces graminis var. tritici</name>
    <dbReference type="NCBI Taxonomy" id="644352"/>
    <lineage>
        <taxon>Eukaryota</taxon>
        <taxon>Fungi</taxon>
        <taxon>Dikarya</taxon>
        <taxon>Ascomycota</taxon>
        <taxon>Pezizomycotina</taxon>
        <taxon>Sordariomycetes</taxon>
        <taxon>Sordariomycetidae</taxon>
        <taxon>Magnaporthales</taxon>
        <taxon>Magnaporthaceae</taxon>
        <taxon>Gaeumannomyces</taxon>
    </lineage>
</organism>
<comment type="similarity">
    <text evidence="2 7">Belongs to the profilin family.</text>
</comment>
<dbReference type="GO" id="GO:0005085">
    <property type="term" value="F:guanyl-nucleotide exchange factor activity"/>
    <property type="evidence" value="ECO:0007669"/>
    <property type="project" value="EnsemblFungi"/>
</dbReference>